<organism evidence="1 2">
    <name type="scientific">Trifolium pratense</name>
    <name type="common">Red clover</name>
    <dbReference type="NCBI Taxonomy" id="57577"/>
    <lineage>
        <taxon>Eukaryota</taxon>
        <taxon>Viridiplantae</taxon>
        <taxon>Streptophyta</taxon>
        <taxon>Embryophyta</taxon>
        <taxon>Tracheophyta</taxon>
        <taxon>Spermatophyta</taxon>
        <taxon>Magnoliopsida</taxon>
        <taxon>eudicotyledons</taxon>
        <taxon>Gunneridae</taxon>
        <taxon>Pentapetalae</taxon>
        <taxon>rosids</taxon>
        <taxon>fabids</taxon>
        <taxon>Fabales</taxon>
        <taxon>Fabaceae</taxon>
        <taxon>Papilionoideae</taxon>
        <taxon>50 kb inversion clade</taxon>
        <taxon>NPAAA clade</taxon>
        <taxon>Hologalegina</taxon>
        <taxon>IRL clade</taxon>
        <taxon>Trifolieae</taxon>
        <taxon>Trifolium</taxon>
    </lineage>
</organism>
<dbReference type="AlphaFoldDB" id="A0A2K3JM94"/>
<dbReference type="EMBL" id="ASHM01070466">
    <property type="protein sequence ID" value="PNX55148.1"/>
    <property type="molecule type" value="Genomic_DNA"/>
</dbReference>
<reference evidence="1 2" key="1">
    <citation type="journal article" date="2014" name="Am. J. Bot.">
        <title>Genome assembly and annotation for red clover (Trifolium pratense; Fabaceae).</title>
        <authorList>
            <person name="Istvanek J."/>
            <person name="Jaros M."/>
            <person name="Krenek A."/>
            <person name="Repkova J."/>
        </authorList>
    </citation>
    <scope>NUCLEOTIDE SEQUENCE [LARGE SCALE GENOMIC DNA]</scope>
    <source>
        <strain evidence="2">cv. Tatra</strain>
        <tissue evidence="1">Young leaves</tissue>
    </source>
</reference>
<reference evidence="1 2" key="2">
    <citation type="journal article" date="2017" name="Front. Plant Sci.">
        <title>Gene Classification and Mining of Molecular Markers Useful in Red Clover (Trifolium pratense) Breeding.</title>
        <authorList>
            <person name="Istvanek J."/>
            <person name="Dluhosova J."/>
            <person name="Dluhos P."/>
            <person name="Patkova L."/>
            <person name="Nedelnik J."/>
            <person name="Repkova J."/>
        </authorList>
    </citation>
    <scope>NUCLEOTIDE SEQUENCE [LARGE SCALE GENOMIC DNA]</scope>
    <source>
        <strain evidence="2">cv. Tatra</strain>
        <tissue evidence="1">Young leaves</tissue>
    </source>
</reference>
<proteinExistence type="predicted"/>
<comment type="caution">
    <text evidence="1">The sequence shown here is derived from an EMBL/GenBank/DDBJ whole genome shotgun (WGS) entry which is preliminary data.</text>
</comment>
<gene>
    <name evidence="1" type="ORF">L195_g048774</name>
</gene>
<accession>A0A2K3JM94</accession>
<protein>
    <submittedName>
        <fullName evidence="1">Uncharacterized protein</fullName>
    </submittedName>
</protein>
<evidence type="ECO:0000313" key="1">
    <source>
        <dbReference type="EMBL" id="PNX55148.1"/>
    </source>
</evidence>
<evidence type="ECO:0000313" key="2">
    <source>
        <dbReference type="Proteomes" id="UP000236291"/>
    </source>
</evidence>
<dbReference type="Proteomes" id="UP000236291">
    <property type="component" value="Unassembled WGS sequence"/>
</dbReference>
<sequence>MLYPQDVMIKGLPYLAAGPDQAHLDTKVWFPMEMLVPIQGLGRYYAGTEGFGFLWNSSQVQTGAEIAKHSKFRLKTSEIYGKLCGALLGCLKIVMSLVDSDVKPEAKRQLKYCVLA</sequence>
<name>A0A2K3JM94_TRIPR</name>